<accession>A0AB39HT90</accession>
<feature type="transmembrane region" description="Helical" evidence="1">
    <location>
        <begin position="426"/>
        <end position="450"/>
    </location>
</feature>
<feature type="transmembrane region" description="Helical" evidence="1">
    <location>
        <begin position="193"/>
        <end position="217"/>
    </location>
</feature>
<feature type="transmembrane region" description="Helical" evidence="1">
    <location>
        <begin position="502"/>
        <end position="526"/>
    </location>
</feature>
<keyword evidence="1" id="KW-0812">Transmembrane</keyword>
<keyword evidence="1" id="KW-0472">Membrane</keyword>
<feature type="transmembrane region" description="Helical" evidence="1">
    <location>
        <begin position="159"/>
        <end position="181"/>
    </location>
</feature>
<feature type="transmembrane region" description="Helical" evidence="1">
    <location>
        <begin position="81"/>
        <end position="101"/>
    </location>
</feature>
<feature type="transmembrane region" description="Helical" evidence="1">
    <location>
        <begin position="121"/>
        <end position="147"/>
    </location>
</feature>
<gene>
    <name evidence="2" type="ORF">AB4Y30_03485</name>
</gene>
<dbReference type="RefSeq" id="WP_368654112.1">
    <property type="nucleotide sequence ID" value="NZ_CP162599.1"/>
</dbReference>
<feature type="transmembrane region" description="Helical" evidence="1">
    <location>
        <begin position="296"/>
        <end position="317"/>
    </location>
</feature>
<sequence length="534" mass="58452">MINKSFAGTKTLISLYLRRDRFLLPIWILLPLFMLIGHAFSFLSLTSNLEITSVITELNQDSLVSAVHGPIMSMDIVGATLWRAINPITLLLGVSVILTVIRHTRTDEENGRTELINSLVLGRYASLTAITCVVTLGVFLSNVFMSITMLVLGASIKQIIIFGVTLFFAGVFYTGIGLLACQLRNNSSAARNIGITILGLSLVINILNNFGGSNLFLKWFSPISWTRITSPFADENAFGLIPLFVIALLPIILAYFLSTKRDNGGAIFGVQAGPAEAAPSFKNPLTLSWRVHKGMFVGWIVAVTLHIGAFVAISPTISGQISSLFAEIGGDNWMEGIPIGLLFVSIGIYIMALFIGLYALLALNGLKKEELDGRNEIILDKKVNRKSYMFSFIFIALGGSAILLILMGVIGGIIYSSVAGSWGNEFWQILMMGISKIPAVWTLIGVFSLLYGFFPKITALSWGLWGLFGLLEVAWESGLVGWEIMQLSPFAFSHYTIQVENLSIVALSINLLFAVVCIYFGMLAYLRRDVMTKP</sequence>
<feature type="transmembrane region" description="Helical" evidence="1">
    <location>
        <begin position="387"/>
        <end position="414"/>
    </location>
</feature>
<evidence type="ECO:0000313" key="2">
    <source>
        <dbReference type="EMBL" id="XDK33431.1"/>
    </source>
</evidence>
<dbReference type="AlphaFoldDB" id="A0AB39HT90"/>
<organism evidence="2">
    <name type="scientific">Ornithinibacillus sp. 4-3</name>
    <dbReference type="NCBI Taxonomy" id="3231488"/>
    <lineage>
        <taxon>Bacteria</taxon>
        <taxon>Bacillati</taxon>
        <taxon>Bacillota</taxon>
        <taxon>Bacilli</taxon>
        <taxon>Bacillales</taxon>
        <taxon>Bacillaceae</taxon>
        <taxon>Ornithinibacillus</taxon>
    </lineage>
</organism>
<proteinExistence type="predicted"/>
<feature type="transmembrane region" description="Helical" evidence="1">
    <location>
        <begin position="237"/>
        <end position="257"/>
    </location>
</feature>
<name>A0AB39HT90_9BACI</name>
<dbReference type="EMBL" id="CP162599">
    <property type="protein sequence ID" value="XDK33431.1"/>
    <property type="molecule type" value="Genomic_DNA"/>
</dbReference>
<feature type="transmembrane region" description="Helical" evidence="1">
    <location>
        <begin position="337"/>
        <end position="366"/>
    </location>
</feature>
<protein>
    <submittedName>
        <fullName evidence="2">ABC transporter permease</fullName>
    </submittedName>
</protein>
<feature type="transmembrane region" description="Helical" evidence="1">
    <location>
        <begin position="462"/>
        <end position="482"/>
    </location>
</feature>
<feature type="transmembrane region" description="Helical" evidence="1">
    <location>
        <begin position="21"/>
        <end position="43"/>
    </location>
</feature>
<evidence type="ECO:0000256" key="1">
    <source>
        <dbReference type="SAM" id="Phobius"/>
    </source>
</evidence>
<reference evidence="2" key="1">
    <citation type="submission" date="2024-07" db="EMBL/GenBank/DDBJ databases">
        <title>Halotolerant mesophilic bacterium Ornithinibacillus sp. 4-3, sp. nov., isolated from soil.</title>
        <authorList>
            <person name="Sidarenka A.V."/>
            <person name="Guliayeva D.E."/>
            <person name="Leanovich S.I."/>
            <person name="Hileuskaya K.S."/>
            <person name="Akhremchuk A.E."/>
            <person name="Sikolenko M.A."/>
            <person name="Valentovich L.N."/>
        </authorList>
    </citation>
    <scope>NUCLEOTIDE SEQUENCE</scope>
    <source>
        <strain evidence="2">4-3</strain>
    </source>
</reference>
<keyword evidence="1" id="KW-1133">Transmembrane helix</keyword>